<dbReference type="EMBL" id="PQ037195">
    <property type="protein sequence ID" value="XDJ26126.1"/>
    <property type="molecule type" value="Genomic_DNA"/>
</dbReference>
<reference evidence="1" key="1">
    <citation type="submission" date="2024-07" db="EMBL/GenBank/DDBJ databases">
        <title>vB_CacS-HV1, a novel Pahexavirus bacteriophage with lytic and anti-biofilm potential against Cutibacterium acnes.</title>
        <authorList>
            <person name="Xu J."/>
            <person name="Li X."/>
        </authorList>
    </citation>
    <scope>NUCLEOTIDE SEQUENCE</scope>
</reference>
<organism evidence="1">
    <name type="scientific">Cutibacterium phage vB_CacS-HV1</name>
    <dbReference type="NCBI Taxonomy" id="3236917"/>
    <lineage>
        <taxon>Viruses</taxon>
        <taxon>Duplodnaviria</taxon>
        <taxon>Heunggongvirae</taxon>
        <taxon>Uroviricota</taxon>
        <taxon>Caudoviricetes</taxon>
        <taxon>Pahexavirus</taxon>
    </lineage>
</organism>
<name>A0AB39CFM2_9CAUD</name>
<evidence type="ECO:0000313" key="1">
    <source>
        <dbReference type="EMBL" id="XDJ26126.1"/>
    </source>
</evidence>
<accession>A0AB39CFM2</accession>
<protein>
    <submittedName>
        <fullName evidence="1">Uncharacterized protein</fullName>
    </submittedName>
</protein>
<sequence>MGVTYVTSCQVCGMEWIDFCLPVEAGEGWCDECAIHG</sequence>
<proteinExistence type="predicted"/>